<organism evidence="8 9">
    <name type="scientific">Hibiscus syriacus</name>
    <name type="common">Rose of Sharon</name>
    <dbReference type="NCBI Taxonomy" id="106335"/>
    <lineage>
        <taxon>Eukaryota</taxon>
        <taxon>Viridiplantae</taxon>
        <taxon>Streptophyta</taxon>
        <taxon>Embryophyta</taxon>
        <taxon>Tracheophyta</taxon>
        <taxon>Spermatophyta</taxon>
        <taxon>Magnoliopsida</taxon>
        <taxon>eudicotyledons</taxon>
        <taxon>Gunneridae</taxon>
        <taxon>Pentapetalae</taxon>
        <taxon>rosids</taxon>
        <taxon>malvids</taxon>
        <taxon>Malvales</taxon>
        <taxon>Malvaceae</taxon>
        <taxon>Malvoideae</taxon>
        <taxon>Hibiscus</taxon>
    </lineage>
</organism>
<evidence type="ECO:0000259" key="7">
    <source>
        <dbReference type="PROSITE" id="PS50089"/>
    </source>
</evidence>
<dbReference type="CDD" id="cd16454">
    <property type="entry name" value="RING-H2_PA-TM-RING"/>
    <property type="match status" value="1"/>
</dbReference>
<protein>
    <recommendedName>
        <fullName evidence="2">RING-type E3 ubiquitin transferase</fullName>
        <ecNumber evidence="2">2.3.2.27</ecNumber>
    </recommendedName>
</protein>
<evidence type="ECO:0000256" key="5">
    <source>
        <dbReference type="ARBA" id="ARBA00022833"/>
    </source>
</evidence>
<comment type="caution">
    <text evidence="8">The sequence shown here is derived from an EMBL/GenBank/DDBJ whole genome shotgun (WGS) entry which is preliminary data.</text>
</comment>
<keyword evidence="9" id="KW-1185">Reference proteome</keyword>
<dbReference type="SUPFAM" id="SSF57850">
    <property type="entry name" value="RING/U-box"/>
    <property type="match status" value="1"/>
</dbReference>
<dbReference type="GO" id="GO:0016567">
    <property type="term" value="P:protein ubiquitination"/>
    <property type="evidence" value="ECO:0007669"/>
    <property type="project" value="TreeGrafter"/>
</dbReference>
<dbReference type="SMART" id="SM00184">
    <property type="entry name" value="RING"/>
    <property type="match status" value="1"/>
</dbReference>
<accession>A0A6A3CF89</accession>
<dbReference type="Proteomes" id="UP000436088">
    <property type="component" value="Unassembled WGS sequence"/>
</dbReference>
<dbReference type="InterPro" id="IPR001841">
    <property type="entry name" value="Znf_RING"/>
</dbReference>
<evidence type="ECO:0000256" key="2">
    <source>
        <dbReference type="ARBA" id="ARBA00012483"/>
    </source>
</evidence>
<keyword evidence="4 6" id="KW-0863">Zinc-finger</keyword>
<gene>
    <name evidence="8" type="ORF">F3Y22_tig00005465pilonHSYRG00151</name>
</gene>
<dbReference type="Pfam" id="PF13639">
    <property type="entry name" value="zf-RING_2"/>
    <property type="match status" value="1"/>
</dbReference>
<evidence type="ECO:0000313" key="8">
    <source>
        <dbReference type="EMBL" id="KAE8727386.1"/>
    </source>
</evidence>
<dbReference type="PANTHER" id="PTHR15710:SF77">
    <property type="entry name" value="RING-H2 FINGER PROTEIN ATL21B"/>
    <property type="match status" value="1"/>
</dbReference>
<sequence>MAFCYSLININHEYVSCPQHVRSTNPPRLLHLDIQMRYAPSLYPYITLQTFNCTAIGHHDMFLTTEITRDTIQSMIAESGATPEFIDTVLVPDILSYARHADSLPMDVLERQVMKLRVEILVEVDLDDLIESDELVDESLASSVNFTPASTSSIKELKRVKYRDDDDEDYIPLKKRRKLSQDSSSRKECVICLDEFSDQDEVTSMPCDHVYHYDCIVEWLKTSHLCPMCRYQMPIS</sequence>
<dbReference type="AlphaFoldDB" id="A0A6A3CF89"/>
<dbReference type="GO" id="GO:0008270">
    <property type="term" value="F:zinc ion binding"/>
    <property type="evidence" value="ECO:0007669"/>
    <property type="project" value="UniProtKB-KW"/>
</dbReference>
<dbReference type="GO" id="GO:0005737">
    <property type="term" value="C:cytoplasm"/>
    <property type="evidence" value="ECO:0007669"/>
    <property type="project" value="TreeGrafter"/>
</dbReference>
<evidence type="ECO:0000256" key="3">
    <source>
        <dbReference type="ARBA" id="ARBA00022723"/>
    </source>
</evidence>
<evidence type="ECO:0000256" key="4">
    <source>
        <dbReference type="ARBA" id="ARBA00022771"/>
    </source>
</evidence>
<dbReference type="InterPro" id="IPR013083">
    <property type="entry name" value="Znf_RING/FYVE/PHD"/>
</dbReference>
<keyword evidence="3" id="KW-0479">Metal-binding</keyword>
<keyword evidence="5" id="KW-0862">Zinc</keyword>
<reference evidence="8" key="1">
    <citation type="submission" date="2019-09" db="EMBL/GenBank/DDBJ databases">
        <title>Draft genome information of white flower Hibiscus syriacus.</title>
        <authorList>
            <person name="Kim Y.-M."/>
        </authorList>
    </citation>
    <scope>NUCLEOTIDE SEQUENCE [LARGE SCALE GENOMIC DNA]</scope>
    <source>
        <strain evidence="8">YM2019G1</strain>
    </source>
</reference>
<dbReference type="EMBL" id="VEPZ02000308">
    <property type="protein sequence ID" value="KAE8727386.1"/>
    <property type="molecule type" value="Genomic_DNA"/>
</dbReference>
<dbReference type="GO" id="GO:0061630">
    <property type="term" value="F:ubiquitin protein ligase activity"/>
    <property type="evidence" value="ECO:0007669"/>
    <property type="project" value="UniProtKB-EC"/>
</dbReference>
<comment type="catalytic activity">
    <reaction evidence="1">
        <text>S-ubiquitinyl-[E2 ubiquitin-conjugating enzyme]-L-cysteine + [acceptor protein]-L-lysine = [E2 ubiquitin-conjugating enzyme]-L-cysteine + N(6)-ubiquitinyl-[acceptor protein]-L-lysine.</text>
        <dbReference type="EC" id="2.3.2.27"/>
    </reaction>
</comment>
<dbReference type="PROSITE" id="PS50089">
    <property type="entry name" value="ZF_RING_2"/>
    <property type="match status" value="1"/>
</dbReference>
<dbReference type="Gene3D" id="3.30.40.10">
    <property type="entry name" value="Zinc/RING finger domain, C3HC4 (zinc finger)"/>
    <property type="match status" value="1"/>
</dbReference>
<evidence type="ECO:0000256" key="6">
    <source>
        <dbReference type="PROSITE-ProRule" id="PRU00175"/>
    </source>
</evidence>
<name>A0A6A3CF89_HIBSY</name>
<proteinExistence type="predicted"/>
<evidence type="ECO:0000313" key="9">
    <source>
        <dbReference type="Proteomes" id="UP000436088"/>
    </source>
</evidence>
<feature type="domain" description="RING-type" evidence="7">
    <location>
        <begin position="189"/>
        <end position="230"/>
    </location>
</feature>
<evidence type="ECO:0000256" key="1">
    <source>
        <dbReference type="ARBA" id="ARBA00000900"/>
    </source>
</evidence>
<dbReference type="EC" id="2.3.2.27" evidence="2"/>
<dbReference type="PANTHER" id="PTHR15710">
    <property type="entry name" value="E3 UBIQUITIN-PROTEIN LIGASE PRAJA"/>
    <property type="match status" value="1"/>
</dbReference>